<dbReference type="RefSeq" id="WP_092828148.1">
    <property type="nucleotide sequence ID" value="NZ_FOGS01000007.1"/>
</dbReference>
<dbReference type="AlphaFoldDB" id="A0A1H9UTC6"/>
<sequence>MLINLITFTVGLLGVGLVAFGAWLILPAAGYIVAGSFCLLWSWLVSQAAARATQPAEPKNNEEDR</sequence>
<dbReference type="Proteomes" id="UP000198505">
    <property type="component" value="Unassembled WGS sequence"/>
</dbReference>
<keyword evidence="1" id="KW-1133">Transmembrane helix</keyword>
<dbReference type="EMBL" id="FOGS01000007">
    <property type="protein sequence ID" value="SES12384.1"/>
    <property type="molecule type" value="Genomic_DNA"/>
</dbReference>
<protein>
    <submittedName>
        <fullName evidence="2">Uncharacterized protein</fullName>
    </submittedName>
</protein>
<organism evidence="2 3">
    <name type="scientific">Vreelandella subterranea</name>
    <dbReference type="NCBI Taxonomy" id="416874"/>
    <lineage>
        <taxon>Bacteria</taxon>
        <taxon>Pseudomonadati</taxon>
        <taxon>Pseudomonadota</taxon>
        <taxon>Gammaproteobacteria</taxon>
        <taxon>Oceanospirillales</taxon>
        <taxon>Halomonadaceae</taxon>
        <taxon>Vreelandella</taxon>
    </lineage>
</organism>
<evidence type="ECO:0000256" key="1">
    <source>
        <dbReference type="SAM" id="Phobius"/>
    </source>
</evidence>
<feature type="transmembrane region" description="Helical" evidence="1">
    <location>
        <begin position="5"/>
        <end position="25"/>
    </location>
</feature>
<reference evidence="3" key="1">
    <citation type="submission" date="2016-10" db="EMBL/GenBank/DDBJ databases">
        <authorList>
            <person name="Varghese N."/>
            <person name="Submissions S."/>
        </authorList>
    </citation>
    <scope>NUCLEOTIDE SEQUENCE [LARGE SCALE GENOMIC DNA]</scope>
    <source>
        <strain evidence="3">CGMCC 1.6495</strain>
    </source>
</reference>
<evidence type="ECO:0000313" key="3">
    <source>
        <dbReference type="Proteomes" id="UP000198505"/>
    </source>
</evidence>
<proteinExistence type="predicted"/>
<evidence type="ECO:0000313" key="2">
    <source>
        <dbReference type="EMBL" id="SES12384.1"/>
    </source>
</evidence>
<keyword evidence="3" id="KW-1185">Reference proteome</keyword>
<gene>
    <name evidence="2" type="ORF">SAMN04487958_107193</name>
</gene>
<name>A0A1H9UTC6_9GAMM</name>
<feature type="transmembrane region" description="Helical" evidence="1">
    <location>
        <begin position="31"/>
        <end position="50"/>
    </location>
</feature>
<dbReference type="STRING" id="416874.SAMN04487958_107193"/>
<keyword evidence="1" id="KW-0472">Membrane</keyword>
<accession>A0A1H9UTC6</accession>
<keyword evidence="1" id="KW-0812">Transmembrane</keyword>